<evidence type="ECO:0000313" key="1">
    <source>
        <dbReference type="EMBL" id="KAL0570732.1"/>
    </source>
</evidence>
<organism evidence="1 2">
    <name type="scientific">Marasmius crinis-equi</name>
    <dbReference type="NCBI Taxonomy" id="585013"/>
    <lineage>
        <taxon>Eukaryota</taxon>
        <taxon>Fungi</taxon>
        <taxon>Dikarya</taxon>
        <taxon>Basidiomycota</taxon>
        <taxon>Agaricomycotina</taxon>
        <taxon>Agaricomycetes</taxon>
        <taxon>Agaricomycetidae</taxon>
        <taxon>Agaricales</taxon>
        <taxon>Marasmiineae</taxon>
        <taxon>Marasmiaceae</taxon>
        <taxon>Marasmius</taxon>
    </lineage>
</organism>
<dbReference type="InterPro" id="IPR029058">
    <property type="entry name" value="AB_hydrolase_fold"/>
</dbReference>
<dbReference type="EMBL" id="JBAHYK010000883">
    <property type="protein sequence ID" value="KAL0570732.1"/>
    <property type="molecule type" value="Genomic_DNA"/>
</dbReference>
<dbReference type="SUPFAM" id="SSF53474">
    <property type="entry name" value="alpha/beta-Hydrolases"/>
    <property type="match status" value="1"/>
</dbReference>
<gene>
    <name evidence="1" type="ORF">V5O48_011223</name>
</gene>
<evidence type="ECO:0000313" key="2">
    <source>
        <dbReference type="Proteomes" id="UP001465976"/>
    </source>
</evidence>
<comment type="caution">
    <text evidence="1">The sequence shown here is derived from an EMBL/GenBank/DDBJ whole genome shotgun (WGS) entry which is preliminary data.</text>
</comment>
<dbReference type="Gene3D" id="3.40.50.1820">
    <property type="entry name" value="alpha/beta hydrolase"/>
    <property type="match status" value="1"/>
</dbReference>
<name>A0ABR3F669_9AGAR</name>
<accession>A0ABR3F669</accession>
<proteinExistence type="predicted"/>
<protein>
    <recommendedName>
        <fullName evidence="3">AB hydrolase-1 domain-containing protein</fullName>
    </recommendedName>
</protein>
<evidence type="ECO:0008006" key="3">
    <source>
        <dbReference type="Google" id="ProtNLM"/>
    </source>
</evidence>
<dbReference type="Proteomes" id="UP001465976">
    <property type="component" value="Unassembled WGS sequence"/>
</dbReference>
<sequence>MGINRVAMFTPHTYKLAGEVEIFFTDSGPPPDSVDYTTVIILHGSAFNGRKPPSSPSVILDTRANTNTNARGRTDGFEKLHEHAHSLNMRLLLWNRRDYPGSTKYTQAELQDLVEGRKIFLDRLGHQLADFILQFVEKEDIPPATSDCTRGGITIMGWSMGTATAMSLFSDPQLLSPGAYAVLEKYVKDLVLDEAYKNFAFWVSSFFDHKSLESGNLVDMDIMKKRSDEPTISKWSKEELIKWLTPEAGPRSEMPMYVEPMQNSLRNMTERVFYDETLVKSYFPKVKVTVLFGTRSCWHAVWAALKTGKMYEEKISEGKRPRTLQIVKIEGGNHYVGALGGPKAFLGENGRGYGDTLSVQQVEFYTYLDVLD</sequence>
<reference evidence="1 2" key="1">
    <citation type="submission" date="2024-02" db="EMBL/GenBank/DDBJ databases">
        <title>A draft genome for the cacao thread blight pathogen Marasmius crinis-equi.</title>
        <authorList>
            <person name="Cohen S.P."/>
            <person name="Baruah I.K."/>
            <person name="Amoako-Attah I."/>
            <person name="Bukari Y."/>
            <person name="Meinhardt L.W."/>
            <person name="Bailey B.A."/>
        </authorList>
    </citation>
    <scope>NUCLEOTIDE SEQUENCE [LARGE SCALE GENOMIC DNA]</scope>
    <source>
        <strain evidence="1 2">GH-76</strain>
    </source>
</reference>
<keyword evidence="2" id="KW-1185">Reference proteome</keyword>